<sequence>MDLFKIFKAYQAGINMNKLKILGLTLLFSSTVAHSVELKQVYSLDLQTAKVLASEAERVCKNIQQNIAVAVVDQGGNTLYAHRHESVGPHNLDAAEQKAFTALSTKTATLALSQTANSNPDAKNLTTVSKLLLLGGGLPIRYQNQVVGAIGVAGAGGAKNDDYCGKSAIQILKNL</sequence>
<dbReference type="InterPro" id="IPR052517">
    <property type="entry name" value="GlcG_carb_metab_protein"/>
</dbReference>
<evidence type="ECO:0000313" key="1">
    <source>
        <dbReference type="EMBL" id="EPR82870.1"/>
    </source>
</evidence>
<dbReference type="PANTHER" id="PTHR34309">
    <property type="entry name" value="SLR1406 PROTEIN"/>
    <property type="match status" value="1"/>
</dbReference>
<comment type="caution">
    <text evidence="1">The sequence shown here is derived from an EMBL/GenBank/DDBJ whole genome shotgun (WGS) entry which is preliminary data.</text>
</comment>
<dbReference type="SUPFAM" id="SSF143744">
    <property type="entry name" value="GlcG-like"/>
    <property type="match status" value="1"/>
</dbReference>
<dbReference type="eggNOG" id="COG3193">
    <property type="taxonomic scope" value="Bacteria"/>
</dbReference>
<dbReference type="AlphaFoldDB" id="S7WID9"/>
<dbReference type="Proteomes" id="UP000018420">
    <property type="component" value="Unassembled WGS sequence"/>
</dbReference>
<accession>S7WID9</accession>
<dbReference type="InterPro" id="IPR038084">
    <property type="entry name" value="PduO/GlcC-like_sf"/>
</dbReference>
<dbReference type="EMBL" id="ASYZ01000138">
    <property type="protein sequence ID" value="EPR82870.1"/>
    <property type="molecule type" value="Genomic_DNA"/>
</dbReference>
<reference evidence="1 2" key="1">
    <citation type="submission" date="2013-05" db="EMBL/GenBank/DDBJ databases">
        <title>Genome assembly of Acinetobacter junii MTCC 11364.</title>
        <authorList>
            <person name="Khatri I."/>
            <person name="Singh N.K."/>
            <person name="Subramanian S."/>
            <person name="Mayilraj S."/>
        </authorList>
    </citation>
    <scope>NUCLEOTIDE SEQUENCE [LARGE SCALE GENOMIC DNA]</scope>
    <source>
        <strain evidence="1 2">MTCC 11364</strain>
    </source>
</reference>
<dbReference type="PATRIC" id="fig|1330047.3.peg.2474"/>
<evidence type="ECO:0000313" key="2">
    <source>
        <dbReference type="Proteomes" id="UP000018420"/>
    </source>
</evidence>
<protein>
    <submittedName>
        <fullName evidence="1">Putative extracellular protein</fullName>
    </submittedName>
</protein>
<dbReference type="Pfam" id="PF03928">
    <property type="entry name" value="HbpS-like"/>
    <property type="match status" value="1"/>
</dbReference>
<dbReference type="InterPro" id="IPR005624">
    <property type="entry name" value="PduO/GlcC-like"/>
</dbReference>
<organism evidence="1 2">
    <name type="scientific">Acinetobacter junii CIP 107470 = MTCC 11364</name>
    <dbReference type="NCBI Taxonomy" id="1217666"/>
    <lineage>
        <taxon>Bacteria</taxon>
        <taxon>Pseudomonadati</taxon>
        <taxon>Pseudomonadota</taxon>
        <taxon>Gammaproteobacteria</taxon>
        <taxon>Moraxellales</taxon>
        <taxon>Moraxellaceae</taxon>
        <taxon>Acinetobacter</taxon>
    </lineage>
</organism>
<dbReference type="PANTHER" id="PTHR34309:SF10">
    <property type="entry name" value="SLR1406 PROTEIN"/>
    <property type="match status" value="1"/>
</dbReference>
<name>S7WID9_ACIJU</name>
<proteinExistence type="predicted"/>
<gene>
    <name evidence="1" type="ORF">L292_0626</name>
</gene>
<dbReference type="Gene3D" id="3.30.450.150">
    <property type="entry name" value="Haem-degrading domain"/>
    <property type="match status" value="1"/>
</dbReference>